<dbReference type="OrthoDB" id="10009520at2759"/>
<protein>
    <submittedName>
        <fullName evidence="1">Uncharacterized protein</fullName>
    </submittedName>
</protein>
<dbReference type="EMBL" id="ML738827">
    <property type="protein sequence ID" value="KAE8155592.1"/>
    <property type="molecule type" value="Genomic_DNA"/>
</dbReference>
<evidence type="ECO:0000313" key="2">
    <source>
        <dbReference type="Proteomes" id="UP000326950"/>
    </source>
</evidence>
<dbReference type="Proteomes" id="UP000326950">
    <property type="component" value="Unassembled WGS sequence"/>
</dbReference>
<accession>A0A5N6UAH7</accession>
<reference evidence="1 2" key="1">
    <citation type="submission" date="2019-04" db="EMBL/GenBank/DDBJ databases">
        <title>Friends and foes A comparative genomics study of 23 Aspergillus species from section Flavi.</title>
        <authorList>
            <consortium name="DOE Joint Genome Institute"/>
            <person name="Kjaerbolling I."/>
            <person name="Vesth T."/>
            <person name="Frisvad J.C."/>
            <person name="Nybo J.L."/>
            <person name="Theobald S."/>
            <person name="Kildgaard S."/>
            <person name="Isbrandt T."/>
            <person name="Kuo A."/>
            <person name="Sato A."/>
            <person name="Lyhne E.K."/>
            <person name="Kogle M.E."/>
            <person name="Wiebenga A."/>
            <person name="Kun R.S."/>
            <person name="Lubbers R.J."/>
            <person name="Makela M.R."/>
            <person name="Barry K."/>
            <person name="Chovatia M."/>
            <person name="Clum A."/>
            <person name="Daum C."/>
            <person name="Haridas S."/>
            <person name="He G."/>
            <person name="LaButti K."/>
            <person name="Lipzen A."/>
            <person name="Mondo S."/>
            <person name="Riley R."/>
            <person name="Salamov A."/>
            <person name="Simmons B.A."/>
            <person name="Magnuson J.K."/>
            <person name="Henrissat B."/>
            <person name="Mortensen U.H."/>
            <person name="Larsen T.O."/>
            <person name="Devries R.P."/>
            <person name="Grigoriev I.V."/>
            <person name="Machida M."/>
            <person name="Baker S.E."/>
            <person name="Andersen M.R."/>
        </authorList>
    </citation>
    <scope>NUCLEOTIDE SEQUENCE [LARGE SCALE GENOMIC DNA]</scope>
    <source>
        <strain evidence="1 2">CBS 117626</strain>
    </source>
</reference>
<sequence>MTYTQSNLLALQIFLEDLNTLKDRQQRSREFSDQELAIMYMEEDIIATQTSIEDRKLALSTSIAIATEQNILASLSNDENIAE</sequence>
<keyword evidence="2" id="KW-1185">Reference proteome</keyword>
<proteinExistence type="predicted"/>
<evidence type="ECO:0000313" key="1">
    <source>
        <dbReference type="EMBL" id="KAE8155592.1"/>
    </source>
</evidence>
<gene>
    <name evidence="1" type="ORF">BDV40DRAFT_283370</name>
</gene>
<dbReference type="AlphaFoldDB" id="A0A5N6UAH7"/>
<organism evidence="1 2">
    <name type="scientific">Aspergillus tamarii</name>
    <dbReference type="NCBI Taxonomy" id="41984"/>
    <lineage>
        <taxon>Eukaryota</taxon>
        <taxon>Fungi</taxon>
        <taxon>Dikarya</taxon>
        <taxon>Ascomycota</taxon>
        <taxon>Pezizomycotina</taxon>
        <taxon>Eurotiomycetes</taxon>
        <taxon>Eurotiomycetidae</taxon>
        <taxon>Eurotiales</taxon>
        <taxon>Aspergillaceae</taxon>
        <taxon>Aspergillus</taxon>
        <taxon>Aspergillus subgen. Circumdati</taxon>
    </lineage>
</organism>
<name>A0A5N6UAH7_ASPTM</name>